<dbReference type="Proteomes" id="UP000295361">
    <property type="component" value="Unassembled WGS sequence"/>
</dbReference>
<dbReference type="InParanoid" id="A0A4R6QSA2"/>
<comment type="caution">
    <text evidence="2">The sequence shown here is derived from an EMBL/GenBank/DDBJ whole genome shotgun (WGS) entry which is preliminary data.</text>
</comment>
<evidence type="ECO:0000313" key="2">
    <source>
        <dbReference type="EMBL" id="TDP74510.1"/>
    </source>
</evidence>
<gene>
    <name evidence="2" type="ORF">DES47_101571</name>
</gene>
<proteinExistence type="predicted"/>
<dbReference type="AlphaFoldDB" id="A0A4R6QSA2"/>
<organism evidence="2 3">
    <name type="scientific">Roseateles toxinivorans</name>
    <dbReference type="NCBI Taxonomy" id="270368"/>
    <lineage>
        <taxon>Bacteria</taxon>
        <taxon>Pseudomonadati</taxon>
        <taxon>Pseudomonadota</taxon>
        <taxon>Betaproteobacteria</taxon>
        <taxon>Burkholderiales</taxon>
        <taxon>Sphaerotilaceae</taxon>
        <taxon>Roseateles</taxon>
    </lineage>
</organism>
<feature type="region of interest" description="Disordered" evidence="1">
    <location>
        <begin position="79"/>
        <end position="105"/>
    </location>
</feature>
<accession>A0A4R6QSA2</accession>
<name>A0A4R6QSA2_9BURK</name>
<evidence type="ECO:0000313" key="3">
    <source>
        <dbReference type="Proteomes" id="UP000295361"/>
    </source>
</evidence>
<dbReference type="RefSeq" id="WP_133699128.1">
    <property type="nucleotide sequence ID" value="NZ_SNXS01000001.1"/>
</dbReference>
<reference evidence="2 3" key="1">
    <citation type="submission" date="2019-03" db="EMBL/GenBank/DDBJ databases">
        <title>Genomic Encyclopedia of Type Strains, Phase IV (KMG-IV): sequencing the most valuable type-strain genomes for metagenomic binning, comparative biology and taxonomic classification.</title>
        <authorList>
            <person name="Goeker M."/>
        </authorList>
    </citation>
    <scope>NUCLEOTIDE SEQUENCE [LARGE SCALE GENOMIC DNA]</scope>
    <source>
        <strain evidence="2 3">DSM 16998</strain>
    </source>
</reference>
<dbReference type="EMBL" id="SNXS01000001">
    <property type="protein sequence ID" value="TDP74510.1"/>
    <property type="molecule type" value="Genomic_DNA"/>
</dbReference>
<feature type="compositionally biased region" description="Low complexity" evidence="1">
    <location>
        <begin position="314"/>
        <end position="327"/>
    </location>
</feature>
<feature type="compositionally biased region" description="Acidic residues" evidence="1">
    <location>
        <begin position="212"/>
        <end position="224"/>
    </location>
</feature>
<dbReference type="OrthoDB" id="9154855at2"/>
<feature type="region of interest" description="Disordered" evidence="1">
    <location>
        <begin position="208"/>
        <end position="242"/>
    </location>
</feature>
<protein>
    <submittedName>
        <fullName evidence="2">Uncharacterized protein</fullName>
    </submittedName>
</protein>
<feature type="compositionally biased region" description="Basic and acidic residues" evidence="1">
    <location>
        <begin position="79"/>
        <end position="89"/>
    </location>
</feature>
<sequence>MSDRNITELEWRKFSKGRGYKDGVFVKALAALEAGKTPEAKLAALEDIEKQADLLRKANKADKALGSYLDDAEKAAGKERKQLEAEAKRTASQSSSGEEEEDSPALLTSKLVPLLRELKKGEATMHAMICTAGKGTAVLVMRRAIAPARREMLAEAIDAKGGAKYVAGECRYENQALTFIVQGAAAGMAKRLRQALYDQTDLRLKVVVRGEDGEDNDGDDDDDGDAPHFESSESEEQESSEKAQYLAQLRELAPKIDGALRGQTGDVGKLKAVFGFAQGKAKDGLYAAALQGLDAVAKLLAGEGTAPLVPPLTPTTTVKPETSSPPSRESREFTERVNEMLPRIKDGLALGLAGANGAKLKLSEAAAFTRKQEWQAAHDLLDQLDKDLALDRMVMPPTLSPEEVKRKEFARKQELTERWRQTVPEERHLVSMEGQMVGRADTPLAKLLERTFAQLRKANQDRDFEAALRIFGSIQALGGSVEAVRAEARRMMDMESPSYKEGAEEFLRDQGPEWIEQLRRQAAEDGYGLTSDGMVRYALPVSGDEWKRGALAPLNTIGRLVNEAEVLSRENGEDPFAVLPLIHEILSEQYSLIQLVERVRQYALDGSFTDRGHEEAAITIYELRNEFSEAIQPFLLMQAGDVDVEQLLRSIDELAATLMDYAPSEDGDGTTPLEQLQQAIKDIGSRKFGAAGTLLKSLRLEIERSRPEGEPGENLNDQIASGGDIRVRNLVAEKLFRAAGDLDILAAREGLPFDGVLSAFQKLDQAAKDFEKIL</sequence>
<keyword evidence="3" id="KW-1185">Reference proteome</keyword>
<feature type="region of interest" description="Disordered" evidence="1">
    <location>
        <begin position="308"/>
        <end position="332"/>
    </location>
</feature>
<evidence type="ECO:0000256" key="1">
    <source>
        <dbReference type="SAM" id="MobiDB-lite"/>
    </source>
</evidence>